<protein>
    <recommendedName>
        <fullName evidence="2">Beta-lactamase-related domain-containing protein</fullName>
    </recommendedName>
</protein>
<dbReference type="AlphaFoldDB" id="A0AAN7TG47"/>
<comment type="caution">
    <text evidence="3">The sequence shown here is derived from an EMBL/GenBank/DDBJ whole genome shotgun (WGS) entry which is preliminary data.</text>
</comment>
<evidence type="ECO:0000313" key="4">
    <source>
        <dbReference type="Proteomes" id="UP001310890"/>
    </source>
</evidence>
<reference evidence="3" key="1">
    <citation type="submission" date="2023-08" db="EMBL/GenBank/DDBJ databases">
        <title>Black Yeasts Isolated from many extreme environments.</title>
        <authorList>
            <person name="Coleine C."/>
            <person name="Stajich J.E."/>
            <person name="Selbmann L."/>
        </authorList>
    </citation>
    <scope>NUCLEOTIDE SEQUENCE</scope>
    <source>
        <strain evidence="3">CCFEE 5401</strain>
    </source>
</reference>
<proteinExistence type="inferred from homology"/>
<dbReference type="PANTHER" id="PTHR46825:SF9">
    <property type="entry name" value="BETA-LACTAMASE-RELATED DOMAIN-CONTAINING PROTEIN"/>
    <property type="match status" value="1"/>
</dbReference>
<dbReference type="SUPFAM" id="SSF56601">
    <property type="entry name" value="beta-lactamase/transpeptidase-like"/>
    <property type="match status" value="1"/>
</dbReference>
<name>A0AAN7TG47_9PEZI</name>
<comment type="similarity">
    <text evidence="1">Belongs to the peptidase S12 family.</text>
</comment>
<dbReference type="PANTHER" id="PTHR46825">
    <property type="entry name" value="D-ALANYL-D-ALANINE-CARBOXYPEPTIDASE/ENDOPEPTIDASE AMPH"/>
    <property type="match status" value="1"/>
</dbReference>
<organism evidence="3 4">
    <name type="scientific">Meristemomyces frigidus</name>
    <dbReference type="NCBI Taxonomy" id="1508187"/>
    <lineage>
        <taxon>Eukaryota</taxon>
        <taxon>Fungi</taxon>
        <taxon>Dikarya</taxon>
        <taxon>Ascomycota</taxon>
        <taxon>Pezizomycotina</taxon>
        <taxon>Dothideomycetes</taxon>
        <taxon>Dothideomycetidae</taxon>
        <taxon>Mycosphaerellales</taxon>
        <taxon>Teratosphaeriaceae</taxon>
        <taxon>Meristemomyces</taxon>
    </lineage>
</organism>
<dbReference type="EMBL" id="JAVRRL010000025">
    <property type="protein sequence ID" value="KAK5113277.1"/>
    <property type="molecule type" value="Genomic_DNA"/>
</dbReference>
<dbReference type="InterPro" id="IPR001466">
    <property type="entry name" value="Beta-lactam-related"/>
</dbReference>
<feature type="domain" description="Beta-lactamase-related" evidence="2">
    <location>
        <begin position="12"/>
        <end position="273"/>
    </location>
</feature>
<dbReference type="InterPro" id="IPR012338">
    <property type="entry name" value="Beta-lactam/transpept-like"/>
</dbReference>
<sequence>MSRLLPEDFVMDGEEYTNGVTVEDVLSHRSGLPAHDFSYFGSTPITGPCHPNNSVHLKPGAIDTPKSITRNLRNLPTNQPIRSKWQYCNLMFTVATHLVETLTQKPFAEGLQEWFFEPLGMTSTHLQPQAAIDAGLLEQMAVPYHFNEKTESYTPIPWLQSPEAQGAGSIYSSAADYAKYIRAIMMEEAMFHPKVRKGLTRPRIIENPEDEDEALASWTSFTAYAAGWDVRWYRGHLIISHEGLNYGFGSVHFFLPRWRFGGVVVGNSEGANGLACVVMRELVDGVVVVEEKVDWNQWVMDGVERGTEQERRGVGELRAAMIAGGEGDGVHTVALEEYVGEYWNDGTRV</sequence>
<evidence type="ECO:0000256" key="1">
    <source>
        <dbReference type="ARBA" id="ARBA00038215"/>
    </source>
</evidence>
<dbReference type="Proteomes" id="UP001310890">
    <property type="component" value="Unassembled WGS sequence"/>
</dbReference>
<evidence type="ECO:0000313" key="3">
    <source>
        <dbReference type="EMBL" id="KAK5113277.1"/>
    </source>
</evidence>
<dbReference type="Pfam" id="PF00144">
    <property type="entry name" value="Beta-lactamase"/>
    <property type="match status" value="1"/>
</dbReference>
<accession>A0AAN7TG47</accession>
<gene>
    <name evidence="3" type="ORF">LTR62_003614</name>
</gene>
<dbReference type="Gene3D" id="3.40.710.10">
    <property type="entry name" value="DD-peptidase/beta-lactamase superfamily"/>
    <property type="match status" value="1"/>
</dbReference>
<evidence type="ECO:0000259" key="2">
    <source>
        <dbReference type="Pfam" id="PF00144"/>
    </source>
</evidence>
<dbReference type="InterPro" id="IPR050491">
    <property type="entry name" value="AmpC-like"/>
</dbReference>